<organism evidence="1 2">
    <name type="scientific">Danionella cerebrum</name>
    <dbReference type="NCBI Taxonomy" id="2873325"/>
    <lineage>
        <taxon>Eukaryota</taxon>
        <taxon>Metazoa</taxon>
        <taxon>Chordata</taxon>
        <taxon>Craniata</taxon>
        <taxon>Vertebrata</taxon>
        <taxon>Euteleostomi</taxon>
        <taxon>Actinopterygii</taxon>
        <taxon>Neopterygii</taxon>
        <taxon>Teleostei</taxon>
        <taxon>Ostariophysi</taxon>
        <taxon>Cypriniformes</taxon>
        <taxon>Danionidae</taxon>
        <taxon>Danioninae</taxon>
        <taxon>Danionella</taxon>
    </lineage>
</organism>
<reference evidence="1 2" key="1">
    <citation type="journal article" date="2019" name="Sci. Data">
        <title>Hybrid genome assembly and annotation of Danionella translucida.</title>
        <authorList>
            <person name="Kadobianskyi M."/>
            <person name="Schulze L."/>
            <person name="Schuelke M."/>
            <person name="Judkewitz B."/>
        </authorList>
    </citation>
    <scope>NUCLEOTIDE SEQUENCE [LARGE SCALE GENOMIC DNA]</scope>
    <source>
        <strain evidence="1 2">Bolton</strain>
    </source>
</reference>
<dbReference type="Proteomes" id="UP000316079">
    <property type="component" value="Unassembled WGS sequence"/>
</dbReference>
<keyword evidence="2" id="KW-1185">Reference proteome</keyword>
<comment type="caution">
    <text evidence="1">The sequence shown here is derived from an EMBL/GenBank/DDBJ whole genome shotgun (WGS) entry which is preliminary data.</text>
</comment>
<evidence type="ECO:0000313" key="2">
    <source>
        <dbReference type="Proteomes" id="UP000316079"/>
    </source>
</evidence>
<gene>
    <name evidence="1" type="ORF">DNTS_012308</name>
</gene>
<evidence type="ECO:0000313" key="1">
    <source>
        <dbReference type="EMBL" id="TRZ00676.1"/>
    </source>
</evidence>
<proteinExistence type="predicted"/>
<protein>
    <submittedName>
        <fullName evidence="1">Uncharacterized protein</fullName>
    </submittedName>
</protein>
<dbReference type="EMBL" id="SRMA01024300">
    <property type="protein sequence ID" value="TRZ00676.1"/>
    <property type="molecule type" value="Genomic_DNA"/>
</dbReference>
<feature type="non-terminal residue" evidence="1">
    <location>
        <position position="97"/>
    </location>
</feature>
<accession>A0A553RER6</accession>
<name>A0A553RER6_9TELE</name>
<dbReference type="AlphaFoldDB" id="A0A553RER6"/>
<dbReference type="OrthoDB" id="68483at2759"/>
<sequence>MLPAVAHTHTHTHTACCDGGTDGRTLGLMFHLDTSECRNLSLETPVSDEHHCGSRKELFSARRSKELRLSSMSVVFPLKLLPLDNKPHPFPLQPWGA</sequence>